<dbReference type="AlphaFoldDB" id="A0A5B6THN2"/>
<dbReference type="InterPro" id="IPR032181">
    <property type="entry name" value="DUF5013"/>
</dbReference>
<evidence type="ECO:0000256" key="1">
    <source>
        <dbReference type="SAM" id="SignalP"/>
    </source>
</evidence>
<feature type="chain" id="PRO_5023107880" evidence="1">
    <location>
        <begin position="27"/>
        <end position="398"/>
    </location>
</feature>
<accession>A0A5B6THN2</accession>
<feature type="domain" description="DUF5013" evidence="2">
    <location>
        <begin position="236"/>
        <end position="374"/>
    </location>
</feature>
<gene>
    <name evidence="3" type="ORF">FOA19_03600</name>
</gene>
<evidence type="ECO:0000313" key="3">
    <source>
        <dbReference type="EMBL" id="KAA3439773.1"/>
    </source>
</evidence>
<dbReference type="Pfam" id="PF16405">
    <property type="entry name" value="DUF5013"/>
    <property type="match status" value="1"/>
</dbReference>
<sequence>MKRIFTNRIRLAFASLLSLMALYSCSDWDDFKEFTEEGEIQYAGKMDSVKIFSGKGRVLYKAQLSADPKVKMVRIFWNDRKDSVEYQIEKGVGKEPFERTFNVDEGVKNFVTITYDAAGNSSIPVNAVGTSYGDTYRRRLNNRFISLLDFEADKTIINWDAMDLSTGAQYTEVEYVVNGETKRVTTPVSESKTALEGLTESTIIKYRTVFKPEPTSIDTFAVAFQDYAINIVPQLKNKKVPFIASATSGRWGNLANWITNDAAKNHDGFGGWDEWNGNIFNVESGWGSPPIRNGKIYQTLTLDPGIYTFEISNLRDTNLTPDDNTYLVVALGNTLPDVEQVTTSLGHVKIFNGRPIGELRVTFTVQEKSEVSMGYLTTQPDGWPGKFCNIVAFDFYKN</sequence>
<evidence type="ECO:0000259" key="2">
    <source>
        <dbReference type="Pfam" id="PF16405"/>
    </source>
</evidence>
<dbReference type="Pfam" id="PF16389">
    <property type="entry name" value="DUF4998"/>
    <property type="match status" value="1"/>
</dbReference>
<keyword evidence="1" id="KW-0732">Signal</keyword>
<comment type="caution">
    <text evidence="3">The sequence shown here is derived from an EMBL/GenBank/DDBJ whole genome shotgun (WGS) entry which is preliminary data.</text>
</comment>
<dbReference type="EMBL" id="VKKY01000001">
    <property type="protein sequence ID" value="KAA3439773.1"/>
    <property type="molecule type" value="Genomic_DNA"/>
</dbReference>
<evidence type="ECO:0000313" key="4">
    <source>
        <dbReference type="Proteomes" id="UP000324133"/>
    </source>
</evidence>
<feature type="signal peptide" evidence="1">
    <location>
        <begin position="1"/>
        <end position="26"/>
    </location>
</feature>
<name>A0A5B6THN2_9BACT</name>
<dbReference type="PROSITE" id="PS51257">
    <property type="entry name" value="PROKAR_LIPOPROTEIN"/>
    <property type="match status" value="1"/>
</dbReference>
<dbReference type="Proteomes" id="UP000324133">
    <property type="component" value="Unassembled WGS sequence"/>
</dbReference>
<proteinExistence type="predicted"/>
<dbReference type="RefSeq" id="WP_149089413.1">
    <property type="nucleotide sequence ID" value="NZ_VKKY01000001.1"/>
</dbReference>
<protein>
    <submittedName>
        <fullName evidence="3">DUF5013 domain-containing protein</fullName>
    </submittedName>
</protein>
<reference evidence="3 4" key="1">
    <citation type="submission" date="2019-07" db="EMBL/GenBank/DDBJ databases">
        <title>Rufibacter sp. nov., isolated from lake sediment.</title>
        <authorList>
            <person name="Qu J.-H."/>
        </authorList>
    </citation>
    <scope>NUCLEOTIDE SEQUENCE [LARGE SCALE GENOMIC DNA]</scope>
    <source>
        <strain evidence="3 4">NBS58-1</strain>
    </source>
</reference>
<keyword evidence="4" id="KW-1185">Reference proteome</keyword>
<dbReference type="OrthoDB" id="1043438at2"/>
<organism evidence="3 4">
    <name type="scientific">Rufibacter hautae</name>
    <dbReference type="NCBI Taxonomy" id="2595005"/>
    <lineage>
        <taxon>Bacteria</taxon>
        <taxon>Pseudomonadati</taxon>
        <taxon>Bacteroidota</taxon>
        <taxon>Cytophagia</taxon>
        <taxon>Cytophagales</taxon>
        <taxon>Hymenobacteraceae</taxon>
        <taxon>Rufibacter</taxon>
    </lineage>
</organism>